<evidence type="ECO:0000256" key="2">
    <source>
        <dbReference type="ARBA" id="ARBA00010142"/>
    </source>
</evidence>
<keyword evidence="9" id="KW-0636">Prenylation</keyword>
<evidence type="ECO:0000256" key="9">
    <source>
        <dbReference type="ARBA" id="ARBA00023289"/>
    </source>
</evidence>
<keyword evidence="3" id="KW-1003">Cell membrane</keyword>
<keyword evidence="11" id="KW-1185">Reference proteome</keyword>
<name>A0A1Y2HIU8_9FUNG</name>
<dbReference type="SUPFAM" id="SSF52540">
    <property type="entry name" value="P-loop containing nucleoside triphosphate hydrolases"/>
    <property type="match status" value="1"/>
</dbReference>
<dbReference type="PANTHER" id="PTHR24072">
    <property type="entry name" value="RHO FAMILY GTPASE"/>
    <property type="match status" value="1"/>
</dbReference>
<dbReference type="SMART" id="SM00175">
    <property type="entry name" value="RAB"/>
    <property type="match status" value="1"/>
</dbReference>
<evidence type="ECO:0000256" key="3">
    <source>
        <dbReference type="ARBA" id="ARBA00022475"/>
    </source>
</evidence>
<dbReference type="FunFam" id="3.40.50.300:FF:000983">
    <property type="entry name" value="Rho family GTPase"/>
    <property type="match status" value="1"/>
</dbReference>
<accession>A0A1Y2HIU8</accession>
<evidence type="ECO:0000256" key="6">
    <source>
        <dbReference type="ARBA" id="ARBA00023134"/>
    </source>
</evidence>
<dbReference type="SMART" id="SM00174">
    <property type="entry name" value="RHO"/>
    <property type="match status" value="1"/>
</dbReference>
<comment type="similarity">
    <text evidence="2">Belongs to the small GTPase superfamily. Rho family.</text>
</comment>
<gene>
    <name evidence="10" type="ORF">BCR44DRAFT_36166</name>
</gene>
<dbReference type="Pfam" id="PF00071">
    <property type="entry name" value="Ras"/>
    <property type="match status" value="1"/>
</dbReference>
<dbReference type="PROSITE" id="PS51421">
    <property type="entry name" value="RAS"/>
    <property type="match status" value="1"/>
</dbReference>
<keyword evidence="8" id="KW-0449">Lipoprotein</keyword>
<evidence type="ECO:0000256" key="4">
    <source>
        <dbReference type="ARBA" id="ARBA00022481"/>
    </source>
</evidence>
<evidence type="ECO:0000313" key="11">
    <source>
        <dbReference type="Proteomes" id="UP000193411"/>
    </source>
</evidence>
<reference evidence="10 11" key="1">
    <citation type="submission" date="2016-07" db="EMBL/GenBank/DDBJ databases">
        <title>Pervasive Adenine N6-methylation of Active Genes in Fungi.</title>
        <authorList>
            <consortium name="DOE Joint Genome Institute"/>
            <person name="Mondo S.J."/>
            <person name="Dannebaum R.O."/>
            <person name="Kuo R.C."/>
            <person name="Labutti K."/>
            <person name="Haridas S."/>
            <person name="Kuo A."/>
            <person name="Salamov A."/>
            <person name="Ahrendt S.R."/>
            <person name="Lipzen A."/>
            <person name="Sullivan W."/>
            <person name="Andreopoulos W.B."/>
            <person name="Clum A."/>
            <person name="Lindquist E."/>
            <person name="Daum C."/>
            <person name="Ramamoorthy G.K."/>
            <person name="Gryganskyi A."/>
            <person name="Culley D."/>
            <person name="Magnuson J.K."/>
            <person name="James T.Y."/>
            <person name="O'Malley M.A."/>
            <person name="Stajich J.E."/>
            <person name="Spatafora J.W."/>
            <person name="Visel A."/>
            <person name="Grigoriev I.V."/>
        </authorList>
    </citation>
    <scope>NUCLEOTIDE SEQUENCE [LARGE SCALE GENOMIC DNA]</scope>
    <source>
        <strain evidence="10 11">PL171</strain>
    </source>
</reference>
<keyword evidence="10" id="KW-0378">Hydrolase</keyword>
<dbReference type="STRING" id="765915.A0A1Y2HIU8"/>
<dbReference type="PRINTS" id="PR00449">
    <property type="entry name" value="RASTRNSFRMNG"/>
</dbReference>
<dbReference type="Gene3D" id="3.40.50.300">
    <property type="entry name" value="P-loop containing nucleotide triphosphate hydrolases"/>
    <property type="match status" value="1"/>
</dbReference>
<dbReference type="InterPro" id="IPR001806">
    <property type="entry name" value="Small_GTPase"/>
</dbReference>
<dbReference type="OrthoDB" id="5517184at2759"/>
<dbReference type="GO" id="GO:0007264">
    <property type="term" value="P:small GTPase-mediated signal transduction"/>
    <property type="evidence" value="ECO:0007669"/>
    <property type="project" value="InterPro"/>
</dbReference>
<protein>
    <submittedName>
        <fullName evidence="10">p-loop containing nucleoside triphosphate hydrolase protein</fullName>
    </submittedName>
</protein>
<dbReference type="PROSITE" id="PS51419">
    <property type="entry name" value="RAB"/>
    <property type="match status" value="1"/>
</dbReference>
<feature type="non-terminal residue" evidence="10">
    <location>
        <position position="233"/>
    </location>
</feature>
<organism evidence="10 11">
    <name type="scientific">Catenaria anguillulae PL171</name>
    <dbReference type="NCBI Taxonomy" id="765915"/>
    <lineage>
        <taxon>Eukaryota</taxon>
        <taxon>Fungi</taxon>
        <taxon>Fungi incertae sedis</taxon>
        <taxon>Blastocladiomycota</taxon>
        <taxon>Blastocladiomycetes</taxon>
        <taxon>Blastocladiales</taxon>
        <taxon>Catenariaceae</taxon>
        <taxon>Catenaria</taxon>
    </lineage>
</organism>
<dbReference type="EMBL" id="MCFL01000028">
    <property type="protein sequence ID" value="ORZ34459.1"/>
    <property type="molecule type" value="Genomic_DNA"/>
</dbReference>
<proteinExistence type="inferred from homology"/>
<sequence>MRSFHTITPHLDFATPGNRTSTLDPNMPPSQVRKKLVVVGDGGIGKSALLMTYAQKTFPTTYCPTVFENYTVTPATKSGKRIELSLWDTAGQEDYDRLRPLSYPDTDVVLICFALGGLIPSTDGSGSTSDCKMTYSNVLHKWYPEVSHFCPNVPIILVGTKKDLREEALNTGSTLFIPKEHGEILAGQIKAVAYYEVSALKWEPQEMDEFFTNICEVAIKGEAARKKGAGCLV</sequence>
<keyword evidence="6" id="KW-0342">GTP-binding</keyword>
<dbReference type="SMART" id="SM00173">
    <property type="entry name" value="RAS"/>
    <property type="match status" value="1"/>
</dbReference>
<evidence type="ECO:0000256" key="8">
    <source>
        <dbReference type="ARBA" id="ARBA00023288"/>
    </source>
</evidence>
<evidence type="ECO:0000256" key="7">
    <source>
        <dbReference type="ARBA" id="ARBA00023136"/>
    </source>
</evidence>
<dbReference type="InterPro" id="IPR027417">
    <property type="entry name" value="P-loop_NTPase"/>
</dbReference>
<dbReference type="InterPro" id="IPR005225">
    <property type="entry name" value="Small_GTP-bd"/>
</dbReference>
<dbReference type="CDD" id="cd00157">
    <property type="entry name" value="Rho"/>
    <property type="match status" value="1"/>
</dbReference>
<dbReference type="PROSITE" id="PS51420">
    <property type="entry name" value="RHO"/>
    <property type="match status" value="1"/>
</dbReference>
<dbReference type="Proteomes" id="UP000193411">
    <property type="component" value="Unassembled WGS sequence"/>
</dbReference>
<dbReference type="AlphaFoldDB" id="A0A1Y2HIU8"/>
<keyword evidence="5" id="KW-0547">Nucleotide-binding</keyword>
<dbReference type="GO" id="GO:0005525">
    <property type="term" value="F:GTP binding"/>
    <property type="evidence" value="ECO:0007669"/>
    <property type="project" value="UniProtKB-KW"/>
</dbReference>
<keyword evidence="7" id="KW-0472">Membrane</keyword>
<keyword evidence="4" id="KW-0488">Methylation</keyword>
<dbReference type="InterPro" id="IPR003578">
    <property type="entry name" value="Small_GTPase_Rho"/>
</dbReference>
<dbReference type="NCBIfam" id="TIGR00231">
    <property type="entry name" value="small_GTP"/>
    <property type="match status" value="1"/>
</dbReference>
<evidence type="ECO:0000313" key="10">
    <source>
        <dbReference type="EMBL" id="ORZ34459.1"/>
    </source>
</evidence>
<comment type="caution">
    <text evidence="10">The sequence shown here is derived from an EMBL/GenBank/DDBJ whole genome shotgun (WGS) entry which is preliminary data.</text>
</comment>
<dbReference type="GO" id="GO:0005886">
    <property type="term" value="C:plasma membrane"/>
    <property type="evidence" value="ECO:0007669"/>
    <property type="project" value="UniProtKB-SubCell"/>
</dbReference>
<dbReference type="GO" id="GO:0003924">
    <property type="term" value="F:GTPase activity"/>
    <property type="evidence" value="ECO:0007669"/>
    <property type="project" value="InterPro"/>
</dbReference>
<evidence type="ECO:0000256" key="5">
    <source>
        <dbReference type="ARBA" id="ARBA00022741"/>
    </source>
</evidence>
<evidence type="ECO:0000256" key="1">
    <source>
        <dbReference type="ARBA" id="ARBA00004342"/>
    </source>
</evidence>
<comment type="subcellular location">
    <subcellularLocation>
        <location evidence="1">Cell membrane</location>
        <topology evidence="1">Lipid-anchor</topology>
        <orientation evidence="1">Cytoplasmic side</orientation>
    </subcellularLocation>
</comment>